<feature type="compositionally biased region" description="Low complexity" evidence="1">
    <location>
        <begin position="297"/>
        <end position="307"/>
    </location>
</feature>
<feature type="region of interest" description="Disordered" evidence="1">
    <location>
        <begin position="552"/>
        <end position="577"/>
    </location>
</feature>
<feature type="compositionally biased region" description="Polar residues" evidence="1">
    <location>
        <begin position="552"/>
        <end position="561"/>
    </location>
</feature>
<feature type="region of interest" description="Disordered" evidence="1">
    <location>
        <begin position="1062"/>
        <end position="1085"/>
    </location>
</feature>
<protein>
    <recommendedName>
        <fullName evidence="4">Calmodulin</fullName>
    </recommendedName>
</protein>
<reference evidence="2" key="1">
    <citation type="submission" date="2019-03" db="EMBL/GenBank/DDBJ databases">
        <title>Long read genome sequence of the mycoparasitic Pythium oligandrum ATCC 38472 isolated from sugarbeet rhizosphere.</title>
        <authorList>
            <person name="Gaulin E."/>
        </authorList>
    </citation>
    <scope>NUCLEOTIDE SEQUENCE</scope>
    <source>
        <strain evidence="2">ATCC 38472_TT</strain>
    </source>
</reference>
<proteinExistence type="predicted"/>
<dbReference type="Gene3D" id="1.20.5.190">
    <property type="match status" value="1"/>
</dbReference>
<dbReference type="InterPro" id="IPR000048">
    <property type="entry name" value="IQ_motif_EF-hand-BS"/>
</dbReference>
<feature type="region of interest" description="Disordered" evidence="1">
    <location>
        <begin position="1"/>
        <end position="46"/>
    </location>
</feature>
<dbReference type="Gene3D" id="1.20.920.60">
    <property type="match status" value="1"/>
</dbReference>
<dbReference type="EMBL" id="SPLM01000109">
    <property type="protein sequence ID" value="TMW59456.1"/>
    <property type="molecule type" value="Genomic_DNA"/>
</dbReference>
<evidence type="ECO:0000256" key="1">
    <source>
        <dbReference type="SAM" id="MobiDB-lite"/>
    </source>
</evidence>
<comment type="caution">
    <text evidence="2">The sequence shown here is derived from an EMBL/GenBank/DDBJ whole genome shotgun (WGS) entry which is preliminary data.</text>
</comment>
<feature type="compositionally biased region" description="Polar residues" evidence="1">
    <location>
        <begin position="1"/>
        <end position="14"/>
    </location>
</feature>
<accession>A0A8K1CAL8</accession>
<feature type="region of interest" description="Disordered" evidence="1">
    <location>
        <begin position="1734"/>
        <end position="1772"/>
    </location>
</feature>
<sequence length="2350" mass="263579">MSSPQKPSGSTSKPRGSEFPLLRARSPKKKNESTAKKTTRTNGQHIELPRVGSITYANSTIGTSTKTLAPVPDSGEELEILKCILVREGYLQRLTTASSAGKVSGSHLSATIDVLDLLRIATIEVVEAIVAWRVKKQRQLKATTNAPVDPATLVFQWNSLNYLLKIGSDLDFLEKHLGLVQWLGFTLTRNPFILPVNLDGRAKLDAAEHLASESPTHIIKSRANYDESQFVQVGGKRVIDRRPDTVEQHRAQMAGAALAERKRAKNPYETRVVNDEELVPMGSVKSGLGETTRPRSRGGASNGSSSSLVMPSQIGDLDMSRIRSCELVILQEERLHGRYTHDIQGHIVPEAEAQRRFNMVEMSDDAYSYQNTSAHGTVDDRASGEDERSAPQVESREAKLAPKAFAKKRAGMLGPISKPQHLKPTRKPPTERARGAHLEEALTIEKQTNLEFGVAIDGLREEIERKEMDLAYFESFSGVQFYGSELQDFQQKTHREVSQLRKDLTEKQYVYESRAASILRKEEIIHIFKENRKAAVEAEREQVIANQSKPIRGAHSSSLANQEEPKEGSTPSQPSENAALAISRATLQDFYGSAATSPLVHHMCATLIQKIARGKLARAAFESMKIEYYVGSKYIQAVVRGFLARRRVARLYWQLTASLVLQRFARGMLARLRVARKRLALRRERSALRIQRVLRGHFGRCRMLKIRKLFAARVELTQASSELGASDFKELAAACLSMVAIPSLSVSVKGHSHLQQPLTSLVLGLVRVLMVFTTDQDVDIDVCNVRWREAAHFLQCSVRLQRRMSKIAVASVGRYLRQSLLGSALLEMYNKDEAFSETTFSRLERGWRAATAIFRWITAFDSVSKLQSVLPPFDYVDGDDTGPFAFAQALTATERKQERVEDQENTVQDEAIVRRFVPKELTHVAKYPLHRPRPVLLVVAFDLPTQAKHRIMDKLMSLLPGLLVVLNRRSDVPAVDKSTQRRIPMAKQEQLETLGTDFTSVHEALAVGLSVVLECDVGLTDSQQRRFTGAFSALKAAIKPSPLCILLRGSLRNRREDIVAQVERPPGELNRNETEDSAADPTRGEGKLKALFEESAEWLARLAEPTVATQMARLSTEDSPPSPALVLAMEAIVILLTPTKRYDGPKRHVNGGGVSWKLSRRLLAKPRFLHQKLRDVAYDSITSDNLRALQQYLRHVEWPSAVLAHSVSYGGETVHSLASWVESVVKCAQTAEDLHGLAPMITRTTPVRGLFTNAIVYRNDFVDSYIQGEDSVLRELLDAILADVRVFRKCHILDGRRCVLNVYHDCQRIYFTAYDPETSWRWQSVIPEGDANTLLAPNSIERSDVSKTPPTTREEMYSRLVDLCLLQSINAPRKTSLDTTALRSDEKELIVRPTAVRLYRRAIRLNGRQATVTMAELSRGRIQVDVFVHGSAMEIRRIVSLEAILERLSNLASREHFILPERLPAIVLERLHLFSRYKSQAYHHVDDSSEAKLVVRSKETAPGRLLLRKAIQSPWLPSRRGASSTRWMLSVYEHVSTGRFRLEVYQPISCERFSFFITRREFQDLSLTDLCKRASGPRPSVLQKLLTRLHFVLDAEADDVEEIPQIHTCHVRHIHLRFPLVLPFIPTPHQVVELRQVLRCYVQVETRMRSTEGQASHVEPMGELVYRISMPETCEEQTIVLSDAEVDAYFAHSEALWRAAPLSTRKSMAYDLARHALHWDSSTKRVVAHLPSEMFEASPSTRQTGRTKQKPPPSRGVVSRKKSPFSLRGLQSSRSVPIPSTCVRLLDGDVSEEGIVFVYDREESIHKGSYRANGVLVMVEVFMKAIVVKTLEPRVPVDRVVESDSFEVRFDFYHPGSSQKRSMVVLGRRELREVVGPERAELIASSSVHELIEYIVEARTVITFEAKGPEPKEQATKTPKHSPEMQVAFIRDRLYAKQKATPINDVSAADQAKNATKLIDQRAGRGLKILSKSRVLDGVGRTIITVFDVSHTRSQSTKLPDGMVQLRVDAYVCTTSTRLSLSLEAVDLVQVVGEAKHLLSTSSFSPSDIERKQLAERVVEHIAIECKRDGSADRLFLLETTPPRTQSPAADLANGSATELLGKTVRHIGYIQVLISVFLDLGDTSLRIRLYDPQISARDELWVPKLALALMFGLEEDILTSQVILDFAQTSGGAKIVVAHVLSFVCFEPIPENDNIETAPLMRVRASLQVDEHTAATLRSELNAHRGLGFETTTISQESTTEISRWKGLMMVTTTTQGRECCAVHVEVQQTATPSWRGIYSVYLPRKMVVLTSAIPPRVLESIVVGLNFNSTPITQTIMQECRQKMVISRQIDGFESDDSLTQQFQIQFQ</sequence>
<evidence type="ECO:0000313" key="3">
    <source>
        <dbReference type="Proteomes" id="UP000794436"/>
    </source>
</evidence>
<dbReference type="PROSITE" id="PS50096">
    <property type="entry name" value="IQ"/>
    <property type="match status" value="4"/>
</dbReference>
<evidence type="ECO:0008006" key="4">
    <source>
        <dbReference type="Google" id="ProtNLM"/>
    </source>
</evidence>
<dbReference type="Pfam" id="PF00612">
    <property type="entry name" value="IQ"/>
    <property type="match status" value="2"/>
</dbReference>
<keyword evidence="3" id="KW-1185">Reference proteome</keyword>
<organism evidence="2 3">
    <name type="scientific">Pythium oligandrum</name>
    <name type="common">Mycoparasitic fungus</name>
    <dbReference type="NCBI Taxonomy" id="41045"/>
    <lineage>
        <taxon>Eukaryota</taxon>
        <taxon>Sar</taxon>
        <taxon>Stramenopiles</taxon>
        <taxon>Oomycota</taxon>
        <taxon>Peronosporomycetes</taxon>
        <taxon>Pythiales</taxon>
        <taxon>Pythiaceae</taxon>
        <taxon>Pythium</taxon>
    </lineage>
</organism>
<feature type="region of interest" description="Disordered" evidence="1">
    <location>
        <begin position="371"/>
        <end position="398"/>
    </location>
</feature>
<evidence type="ECO:0000313" key="2">
    <source>
        <dbReference type="EMBL" id="TMW59456.1"/>
    </source>
</evidence>
<dbReference type="Proteomes" id="UP000794436">
    <property type="component" value="Unassembled WGS sequence"/>
</dbReference>
<feature type="region of interest" description="Disordered" evidence="1">
    <location>
        <begin position="282"/>
        <end position="312"/>
    </location>
</feature>
<feature type="compositionally biased region" description="Basic and acidic residues" evidence="1">
    <location>
        <begin position="377"/>
        <end position="398"/>
    </location>
</feature>
<gene>
    <name evidence="2" type="ORF">Poli38472_004525</name>
</gene>
<dbReference type="SMART" id="SM00015">
    <property type="entry name" value="IQ"/>
    <property type="match status" value="4"/>
</dbReference>
<name>A0A8K1CAL8_PYTOL</name>
<dbReference type="OrthoDB" id="167290at2759"/>